<sequence length="80" mass="8512">MESRIQHCSAVFTNGEDFARAAREAGADTTAEVLLGLHDGGFWWTPAPVGAASAPAFVPVASSAELPERAMAALRRWAER</sequence>
<dbReference type="EMBL" id="JBHUFU010000001">
    <property type="protein sequence ID" value="MFD1828812.1"/>
    <property type="molecule type" value="Genomic_DNA"/>
</dbReference>
<dbReference type="Proteomes" id="UP001597365">
    <property type="component" value="Unassembled WGS sequence"/>
</dbReference>
<comment type="caution">
    <text evidence="1">The sequence shown here is derived from an EMBL/GenBank/DDBJ whole genome shotgun (WGS) entry which is preliminary data.</text>
</comment>
<gene>
    <name evidence="1" type="ORF">ACFSJS_03910</name>
</gene>
<accession>A0ABW4PF31</accession>
<proteinExistence type="predicted"/>
<dbReference type="RefSeq" id="WP_380896643.1">
    <property type="nucleotide sequence ID" value="NZ_JBHUFU010000001.1"/>
</dbReference>
<reference evidence="2" key="1">
    <citation type="journal article" date="2019" name="Int. J. Syst. Evol. Microbiol.">
        <title>The Global Catalogue of Microorganisms (GCM) 10K type strain sequencing project: providing services to taxonomists for standard genome sequencing and annotation.</title>
        <authorList>
            <consortium name="The Broad Institute Genomics Platform"/>
            <consortium name="The Broad Institute Genome Sequencing Center for Infectious Disease"/>
            <person name="Wu L."/>
            <person name="Ma J."/>
        </authorList>
    </citation>
    <scope>NUCLEOTIDE SEQUENCE [LARGE SCALE GENOMIC DNA]</scope>
    <source>
        <strain evidence="2">CGMCC 4.7455</strain>
    </source>
</reference>
<evidence type="ECO:0000313" key="2">
    <source>
        <dbReference type="Proteomes" id="UP001597365"/>
    </source>
</evidence>
<evidence type="ECO:0000313" key="1">
    <source>
        <dbReference type="EMBL" id="MFD1828812.1"/>
    </source>
</evidence>
<name>A0ABW4PF31_9ACTN</name>
<organism evidence="1 2">
    <name type="scientific">Streptomyces desertarenae</name>
    <dbReference type="NCBI Taxonomy" id="2666184"/>
    <lineage>
        <taxon>Bacteria</taxon>
        <taxon>Bacillati</taxon>
        <taxon>Actinomycetota</taxon>
        <taxon>Actinomycetes</taxon>
        <taxon>Kitasatosporales</taxon>
        <taxon>Streptomycetaceae</taxon>
        <taxon>Streptomyces</taxon>
    </lineage>
</organism>
<protein>
    <submittedName>
        <fullName evidence="1">Uncharacterized protein</fullName>
    </submittedName>
</protein>
<keyword evidence="2" id="KW-1185">Reference proteome</keyword>